<dbReference type="Proteomes" id="UP000006614">
    <property type="component" value="Unassembled WGS sequence"/>
</dbReference>
<evidence type="ECO:0000313" key="2">
    <source>
        <dbReference type="Proteomes" id="UP000006614"/>
    </source>
</evidence>
<proteinExistence type="predicted"/>
<evidence type="ECO:0000313" key="1">
    <source>
        <dbReference type="EMBL" id="EJP24302.1"/>
    </source>
</evidence>
<reference evidence="1 2" key="1">
    <citation type="submission" date="2012-07" db="EMBL/GenBank/DDBJ databases">
        <authorList>
            <person name="Durkin A.S."/>
            <person name="McCorrison J."/>
            <person name="Torralba M."/>
            <person name="Gillis M."/>
            <person name="Methe B."/>
            <person name="Sutton G."/>
            <person name="Nelson K.E."/>
        </authorList>
    </citation>
    <scope>NUCLEOTIDE SEQUENCE [LARGE SCALE GENOMIC DNA]</scope>
    <source>
        <strain evidence="1 2">SK1138</strain>
    </source>
</reference>
<sequence>MLKYQIRYVSTFFNAIDKLDRESGESLYGLSYLYPRLFAEES</sequence>
<gene>
    <name evidence="1" type="ORF">HMPREF1126_1007</name>
</gene>
<dbReference type="EMBL" id="ALJO01000012">
    <property type="protein sequence ID" value="EJP24302.1"/>
    <property type="molecule type" value="Genomic_DNA"/>
</dbReference>
<name>A0AAD2Y9M1_STRAP</name>
<protein>
    <submittedName>
        <fullName evidence="1">Uncharacterized protein</fullName>
    </submittedName>
</protein>
<accession>A0AAD2Y9M1</accession>
<comment type="caution">
    <text evidence="1">The sequence shown here is derived from an EMBL/GenBank/DDBJ whole genome shotgun (WGS) entry which is preliminary data.</text>
</comment>
<dbReference type="AlphaFoldDB" id="A0AAD2Y9M1"/>
<organism evidence="1 2">
    <name type="scientific">Streptococcus anginosus SK1138</name>
    <dbReference type="NCBI Taxonomy" id="1161422"/>
    <lineage>
        <taxon>Bacteria</taxon>
        <taxon>Bacillati</taxon>
        <taxon>Bacillota</taxon>
        <taxon>Bacilli</taxon>
        <taxon>Lactobacillales</taxon>
        <taxon>Streptococcaceae</taxon>
        <taxon>Streptococcus</taxon>
        <taxon>Streptococcus anginosus group</taxon>
    </lineage>
</organism>